<evidence type="ECO:0000313" key="3">
    <source>
        <dbReference type="Proteomes" id="UP000243106"/>
    </source>
</evidence>
<keyword evidence="1" id="KW-0472">Membrane</keyword>
<feature type="transmembrane region" description="Helical" evidence="1">
    <location>
        <begin position="20"/>
        <end position="43"/>
    </location>
</feature>
<evidence type="ECO:0008006" key="4">
    <source>
        <dbReference type="Google" id="ProtNLM"/>
    </source>
</evidence>
<accession>A0A1I6A1X1</accession>
<keyword evidence="1" id="KW-0812">Transmembrane</keyword>
<proteinExistence type="predicted"/>
<evidence type="ECO:0000256" key="1">
    <source>
        <dbReference type="SAM" id="Phobius"/>
    </source>
</evidence>
<sequence length="115" mass="12159">MALLAHAEAVARRKVRGAAYSVVGTVFILLGVGFLCAALWIVLVELRGALFAAQVIGFGLFAIGFIILGIGKFISRRPVVVAGHSAAPQTTTLPMVQLIEGFLIGLDAGRKSKRR</sequence>
<dbReference type="EMBL" id="FOXV01000014">
    <property type="protein sequence ID" value="SFQ62672.1"/>
    <property type="molecule type" value="Genomic_DNA"/>
</dbReference>
<protein>
    <recommendedName>
        <fullName evidence="4">Holin-X, holin superfamily III</fullName>
    </recommendedName>
</protein>
<name>A0A1I6A1X1_9RHOB</name>
<organism evidence="2 3">
    <name type="scientific">Roseivivax halotolerans</name>
    <dbReference type="NCBI Taxonomy" id="93684"/>
    <lineage>
        <taxon>Bacteria</taxon>
        <taxon>Pseudomonadati</taxon>
        <taxon>Pseudomonadota</taxon>
        <taxon>Alphaproteobacteria</taxon>
        <taxon>Rhodobacterales</taxon>
        <taxon>Roseobacteraceae</taxon>
        <taxon>Roseivivax</taxon>
    </lineage>
</organism>
<keyword evidence="1" id="KW-1133">Transmembrane helix</keyword>
<dbReference type="AlphaFoldDB" id="A0A1I6A1X1"/>
<feature type="transmembrane region" description="Helical" evidence="1">
    <location>
        <begin position="49"/>
        <end position="70"/>
    </location>
</feature>
<keyword evidence="3" id="KW-1185">Reference proteome</keyword>
<dbReference type="RefSeq" id="WP_093014675.1">
    <property type="nucleotide sequence ID" value="NZ_FOXV01000014.1"/>
</dbReference>
<evidence type="ECO:0000313" key="2">
    <source>
        <dbReference type="EMBL" id="SFQ62672.1"/>
    </source>
</evidence>
<dbReference type="Proteomes" id="UP000243106">
    <property type="component" value="Unassembled WGS sequence"/>
</dbReference>
<reference evidence="3" key="1">
    <citation type="submission" date="2016-10" db="EMBL/GenBank/DDBJ databases">
        <authorList>
            <person name="Varghese N."/>
            <person name="Submissions S."/>
        </authorList>
    </citation>
    <scope>NUCLEOTIDE SEQUENCE [LARGE SCALE GENOMIC DNA]</scope>
    <source>
        <strain evidence="3">JCM 10271</strain>
    </source>
</reference>
<gene>
    <name evidence="2" type="ORF">SAMN05421853_11430</name>
</gene>
<dbReference type="STRING" id="93684.SAMN05421853_11430"/>